<dbReference type="GO" id="GO:0000146">
    <property type="term" value="F:microfilament motor activity"/>
    <property type="evidence" value="ECO:0007669"/>
    <property type="project" value="TreeGrafter"/>
</dbReference>
<keyword evidence="4" id="KW-0518">Myosin</keyword>
<dbReference type="GO" id="GO:0030139">
    <property type="term" value="C:endocytic vesicle"/>
    <property type="evidence" value="ECO:0007669"/>
    <property type="project" value="TreeGrafter"/>
</dbReference>
<name>A0A1I7TQA2_9PELO</name>
<keyword evidence="3 4" id="KW-0009">Actin-binding</keyword>
<dbReference type="Pfam" id="PF00063">
    <property type="entry name" value="Myosin_head"/>
    <property type="match status" value="1"/>
</dbReference>
<evidence type="ECO:0000256" key="2">
    <source>
        <dbReference type="ARBA" id="ARBA00022840"/>
    </source>
</evidence>
<evidence type="ECO:0000313" key="6">
    <source>
        <dbReference type="Proteomes" id="UP000095282"/>
    </source>
</evidence>
<protein>
    <submittedName>
        <fullName evidence="7">Myosin motor domain-containing protein</fullName>
    </submittedName>
</protein>
<dbReference type="Proteomes" id="UP000095282">
    <property type="component" value="Unplaced"/>
</dbReference>
<organism evidence="6 7">
    <name type="scientific">Caenorhabditis tropicalis</name>
    <dbReference type="NCBI Taxonomy" id="1561998"/>
    <lineage>
        <taxon>Eukaryota</taxon>
        <taxon>Metazoa</taxon>
        <taxon>Ecdysozoa</taxon>
        <taxon>Nematoda</taxon>
        <taxon>Chromadorea</taxon>
        <taxon>Rhabditida</taxon>
        <taxon>Rhabditina</taxon>
        <taxon>Rhabditomorpha</taxon>
        <taxon>Rhabditoidea</taxon>
        <taxon>Rhabditidae</taxon>
        <taxon>Peloderinae</taxon>
        <taxon>Caenorhabditis</taxon>
    </lineage>
</organism>
<dbReference type="PANTHER" id="PTHR13140:SF745">
    <property type="entry name" value="UNCONVENTIONAL MYOSIN-VI"/>
    <property type="match status" value="1"/>
</dbReference>
<proteinExistence type="inferred from homology"/>
<keyword evidence="6" id="KW-1185">Reference proteome</keyword>
<dbReference type="GO" id="GO:0005524">
    <property type="term" value="F:ATP binding"/>
    <property type="evidence" value="ECO:0007669"/>
    <property type="project" value="UniProtKB-KW"/>
</dbReference>
<dbReference type="InterPro" id="IPR027417">
    <property type="entry name" value="P-loop_NTPase"/>
</dbReference>
<dbReference type="AlphaFoldDB" id="A0A1I7TQA2"/>
<keyword evidence="4" id="KW-0505">Motor protein</keyword>
<dbReference type="GO" id="GO:0007015">
    <property type="term" value="P:actin filament organization"/>
    <property type="evidence" value="ECO:0007669"/>
    <property type="project" value="TreeGrafter"/>
</dbReference>
<dbReference type="InterPro" id="IPR001609">
    <property type="entry name" value="Myosin_head_motor_dom-like"/>
</dbReference>
<keyword evidence="2" id="KW-0067">ATP-binding</keyword>
<evidence type="ECO:0000256" key="3">
    <source>
        <dbReference type="ARBA" id="ARBA00023203"/>
    </source>
</evidence>
<dbReference type="GO" id="GO:0016459">
    <property type="term" value="C:myosin complex"/>
    <property type="evidence" value="ECO:0007669"/>
    <property type="project" value="UniProtKB-KW"/>
</dbReference>
<keyword evidence="1" id="KW-0547">Nucleotide-binding</keyword>
<sequence length="222" mass="26025">MTKYPTTKGGSRGTLIRVPLKSSEASAGRDALAKAIYSRLFDWLVQRINQSIPFEKSTHFVGVLDVAGFEYYAVNSFEQFCINFCNEKLQNFFNERILKEEQELYEKEGLNVRKIEFVDNVDCIELFEMRGNGLFELLDEESRLPTPSYKNFTKRAHEQNRKHFRLDTPRKSKIKSHREMRDDEGLLIRHYAGSVCYETKYFVEKNDDQLHNSLAILIEQSM</sequence>
<dbReference type="SUPFAM" id="SSF52540">
    <property type="entry name" value="P-loop containing nucleoside triphosphate hydrolases"/>
    <property type="match status" value="1"/>
</dbReference>
<accession>A0A1I7TQA2</accession>
<dbReference type="Gene3D" id="1.20.120.720">
    <property type="entry name" value="Myosin VI head, motor domain, U50 subdomain"/>
    <property type="match status" value="1"/>
</dbReference>
<dbReference type="SMART" id="SM00242">
    <property type="entry name" value="MYSc"/>
    <property type="match status" value="1"/>
</dbReference>
<dbReference type="eggNOG" id="KOG0163">
    <property type="taxonomic scope" value="Eukaryota"/>
</dbReference>
<reference evidence="7" key="1">
    <citation type="submission" date="2016-11" db="UniProtKB">
        <authorList>
            <consortium name="WormBaseParasite"/>
        </authorList>
    </citation>
    <scope>IDENTIFICATION</scope>
</reference>
<comment type="similarity">
    <text evidence="4">Belongs to the TRAFAC class myosin-kinesin ATPase superfamily. Myosin family.</text>
</comment>
<dbReference type="WBParaSite" id="Csp11.Scaffold629.g10705.t1">
    <property type="protein sequence ID" value="Csp11.Scaffold629.g10705.t1"/>
    <property type="gene ID" value="Csp11.Scaffold629.g10705"/>
</dbReference>
<dbReference type="GO" id="GO:0030048">
    <property type="term" value="P:actin filament-based movement"/>
    <property type="evidence" value="ECO:0007669"/>
    <property type="project" value="TreeGrafter"/>
</dbReference>
<dbReference type="Gene3D" id="1.20.58.530">
    <property type="match status" value="1"/>
</dbReference>
<evidence type="ECO:0000259" key="5">
    <source>
        <dbReference type="PROSITE" id="PS51456"/>
    </source>
</evidence>
<dbReference type="PROSITE" id="PS51456">
    <property type="entry name" value="MYOSIN_MOTOR"/>
    <property type="match status" value="1"/>
</dbReference>
<evidence type="ECO:0000256" key="1">
    <source>
        <dbReference type="ARBA" id="ARBA00022741"/>
    </source>
</evidence>
<dbReference type="GO" id="GO:0005886">
    <property type="term" value="C:plasma membrane"/>
    <property type="evidence" value="ECO:0007669"/>
    <property type="project" value="TreeGrafter"/>
</dbReference>
<dbReference type="STRING" id="1561998.A0A1I7TQA2"/>
<evidence type="ECO:0000256" key="4">
    <source>
        <dbReference type="PROSITE-ProRule" id="PRU00782"/>
    </source>
</evidence>
<evidence type="ECO:0000313" key="7">
    <source>
        <dbReference type="WBParaSite" id="Csp11.Scaffold629.g10705.t1"/>
    </source>
</evidence>
<dbReference type="GO" id="GO:0051015">
    <property type="term" value="F:actin filament binding"/>
    <property type="evidence" value="ECO:0007669"/>
    <property type="project" value="TreeGrafter"/>
</dbReference>
<feature type="domain" description="Myosin motor" evidence="5">
    <location>
        <begin position="1"/>
        <end position="222"/>
    </location>
</feature>
<comment type="caution">
    <text evidence="4">Lacks conserved residue(s) required for the propagation of feature annotation.</text>
</comment>
<dbReference type="PANTHER" id="PTHR13140">
    <property type="entry name" value="MYOSIN"/>
    <property type="match status" value="1"/>
</dbReference>